<proteinExistence type="predicted"/>
<name>A0AAE1Y6L4_9LAMI</name>
<accession>A0AAE1Y6L4</accession>
<evidence type="ECO:0000256" key="1">
    <source>
        <dbReference type="SAM" id="MobiDB-lite"/>
    </source>
</evidence>
<sequence>MPILDSIDAAGAKSVEGRQTAEPREAKAGDFAQSEEPMMSRYPICQSGGDEERRMDDLQHLLSTEEDYCRQKAACKWVLQGERNMRFYHSLGDAYFRGLLTDGDAPEAAPRVAVCRTSS</sequence>
<protein>
    <submittedName>
        <fullName evidence="2">Uncharacterized protein</fullName>
    </submittedName>
</protein>
<keyword evidence="3" id="KW-1185">Reference proteome</keyword>
<organism evidence="2 3">
    <name type="scientific">Sesamum alatum</name>
    <dbReference type="NCBI Taxonomy" id="300844"/>
    <lineage>
        <taxon>Eukaryota</taxon>
        <taxon>Viridiplantae</taxon>
        <taxon>Streptophyta</taxon>
        <taxon>Embryophyta</taxon>
        <taxon>Tracheophyta</taxon>
        <taxon>Spermatophyta</taxon>
        <taxon>Magnoliopsida</taxon>
        <taxon>eudicotyledons</taxon>
        <taxon>Gunneridae</taxon>
        <taxon>Pentapetalae</taxon>
        <taxon>asterids</taxon>
        <taxon>lamiids</taxon>
        <taxon>Lamiales</taxon>
        <taxon>Pedaliaceae</taxon>
        <taxon>Sesamum</taxon>
    </lineage>
</organism>
<evidence type="ECO:0000313" key="3">
    <source>
        <dbReference type="Proteomes" id="UP001293254"/>
    </source>
</evidence>
<feature type="compositionally biased region" description="Basic and acidic residues" evidence="1">
    <location>
        <begin position="15"/>
        <end position="28"/>
    </location>
</feature>
<gene>
    <name evidence="2" type="ORF">Salat_1646400</name>
</gene>
<dbReference type="AlphaFoldDB" id="A0AAE1Y6L4"/>
<dbReference type="EMBL" id="JACGWO010000006">
    <property type="protein sequence ID" value="KAK4424530.1"/>
    <property type="molecule type" value="Genomic_DNA"/>
</dbReference>
<feature type="region of interest" description="Disordered" evidence="1">
    <location>
        <begin position="1"/>
        <end position="50"/>
    </location>
</feature>
<reference evidence="2" key="1">
    <citation type="submission" date="2020-06" db="EMBL/GenBank/DDBJ databases">
        <authorList>
            <person name="Li T."/>
            <person name="Hu X."/>
            <person name="Zhang T."/>
            <person name="Song X."/>
            <person name="Zhang H."/>
            <person name="Dai N."/>
            <person name="Sheng W."/>
            <person name="Hou X."/>
            <person name="Wei L."/>
        </authorList>
    </citation>
    <scope>NUCLEOTIDE SEQUENCE</scope>
    <source>
        <strain evidence="2">3651</strain>
        <tissue evidence="2">Leaf</tissue>
    </source>
</reference>
<evidence type="ECO:0000313" key="2">
    <source>
        <dbReference type="EMBL" id="KAK4424530.1"/>
    </source>
</evidence>
<comment type="caution">
    <text evidence="2">The sequence shown here is derived from an EMBL/GenBank/DDBJ whole genome shotgun (WGS) entry which is preliminary data.</text>
</comment>
<dbReference type="Proteomes" id="UP001293254">
    <property type="component" value="Unassembled WGS sequence"/>
</dbReference>
<reference evidence="2" key="2">
    <citation type="journal article" date="2024" name="Plant">
        <title>Genomic evolution and insights into agronomic trait innovations of Sesamum species.</title>
        <authorList>
            <person name="Miao H."/>
            <person name="Wang L."/>
            <person name="Qu L."/>
            <person name="Liu H."/>
            <person name="Sun Y."/>
            <person name="Le M."/>
            <person name="Wang Q."/>
            <person name="Wei S."/>
            <person name="Zheng Y."/>
            <person name="Lin W."/>
            <person name="Duan Y."/>
            <person name="Cao H."/>
            <person name="Xiong S."/>
            <person name="Wang X."/>
            <person name="Wei L."/>
            <person name="Li C."/>
            <person name="Ma Q."/>
            <person name="Ju M."/>
            <person name="Zhao R."/>
            <person name="Li G."/>
            <person name="Mu C."/>
            <person name="Tian Q."/>
            <person name="Mei H."/>
            <person name="Zhang T."/>
            <person name="Gao T."/>
            <person name="Zhang H."/>
        </authorList>
    </citation>
    <scope>NUCLEOTIDE SEQUENCE</scope>
    <source>
        <strain evidence="2">3651</strain>
    </source>
</reference>